<dbReference type="EMBL" id="CAADHB010000036">
    <property type="protein sequence ID" value="VFK79115.1"/>
    <property type="molecule type" value="Genomic_DNA"/>
</dbReference>
<name>A0A451BLD4_9GAMM</name>
<dbReference type="InterPro" id="IPR007922">
    <property type="entry name" value="DciA-like"/>
</dbReference>
<sequence>MTKFTIPSVTERLNHPGNPLYGLVMQAKFLDARGKALAKRLGLPLNRHCRLARISSDTVFLQVDSSVWYSKVRFLEPDIVTFFQTECGMPTVARVRIHVNPPLPCHGEPARGRPRLSSNVGEILRGVAAITEDEALRQAWLRLARDV</sequence>
<dbReference type="Pfam" id="PF05258">
    <property type="entry name" value="DciA"/>
    <property type="match status" value="1"/>
</dbReference>
<evidence type="ECO:0008006" key="2">
    <source>
        <dbReference type="Google" id="ProtNLM"/>
    </source>
</evidence>
<protein>
    <recommendedName>
        <fullName evidence="2">DUF721 domain-containing protein</fullName>
    </recommendedName>
</protein>
<accession>A0A451BLD4</accession>
<evidence type="ECO:0000313" key="1">
    <source>
        <dbReference type="EMBL" id="VFK79115.1"/>
    </source>
</evidence>
<dbReference type="AlphaFoldDB" id="A0A451BLD4"/>
<organism evidence="1">
    <name type="scientific">Candidatus Kentrum sp. SD</name>
    <dbReference type="NCBI Taxonomy" id="2126332"/>
    <lineage>
        <taxon>Bacteria</taxon>
        <taxon>Pseudomonadati</taxon>
        <taxon>Pseudomonadota</taxon>
        <taxon>Gammaproteobacteria</taxon>
        <taxon>Candidatus Kentrum</taxon>
    </lineage>
</organism>
<reference evidence="1" key="1">
    <citation type="submission" date="2019-02" db="EMBL/GenBank/DDBJ databases">
        <authorList>
            <person name="Gruber-Vodicka R. H."/>
            <person name="Seah K. B. B."/>
        </authorList>
    </citation>
    <scope>NUCLEOTIDE SEQUENCE</scope>
    <source>
        <strain evidence="1">BECK_S127</strain>
    </source>
</reference>
<proteinExistence type="predicted"/>
<gene>
    <name evidence="1" type="ORF">BECKSD772D_GA0070982_103617</name>
</gene>